<keyword evidence="3" id="KW-1185">Reference proteome</keyword>
<evidence type="ECO:0000313" key="2">
    <source>
        <dbReference type="EMBL" id="KAF2012190.1"/>
    </source>
</evidence>
<feature type="compositionally biased region" description="Low complexity" evidence="1">
    <location>
        <begin position="186"/>
        <end position="201"/>
    </location>
</feature>
<feature type="compositionally biased region" description="Basic and acidic residues" evidence="1">
    <location>
        <begin position="386"/>
        <end position="398"/>
    </location>
</feature>
<feature type="compositionally biased region" description="Basic and acidic residues" evidence="1">
    <location>
        <begin position="405"/>
        <end position="456"/>
    </location>
</feature>
<name>A0A6A5XH03_9PLEO</name>
<organism evidence="2 3">
    <name type="scientific">Aaosphaeria arxii CBS 175.79</name>
    <dbReference type="NCBI Taxonomy" id="1450172"/>
    <lineage>
        <taxon>Eukaryota</taxon>
        <taxon>Fungi</taxon>
        <taxon>Dikarya</taxon>
        <taxon>Ascomycota</taxon>
        <taxon>Pezizomycotina</taxon>
        <taxon>Dothideomycetes</taxon>
        <taxon>Pleosporomycetidae</taxon>
        <taxon>Pleosporales</taxon>
        <taxon>Pleosporales incertae sedis</taxon>
        <taxon>Aaosphaeria</taxon>
    </lineage>
</organism>
<feature type="compositionally biased region" description="Low complexity" evidence="1">
    <location>
        <begin position="78"/>
        <end position="88"/>
    </location>
</feature>
<evidence type="ECO:0000313" key="3">
    <source>
        <dbReference type="Proteomes" id="UP000799778"/>
    </source>
</evidence>
<feature type="region of interest" description="Disordered" evidence="1">
    <location>
        <begin position="1"/>
        <end position="27"/>
    </location>
</feature>
<dbReference type="OrthoDB" id="3800763at2759"/>
<evidence type="ECO:0000256" key="1">
    <source>
        <dbReference type="SAM" id="MobiDB-lite"/>
    </source>
</evidence>
<dbReference type="Proteomes" id="UP000799778">
    <property type="component" value="Unassembled WGS sequence"/>
</dbReference>
<protein>
    <submittedName>
        <fullName evidence="2">Uncharacterized protein</fullName>
    </submittedName>
</protein>
<feature type="region of interest" description="Disordered" evidence="1">
    <location>
        <begin position="58"/>
        <end position="88"/>
    </location>
</feature>
<reference evidence="2" key="1">
    <citation type="journal article" date="2020" name="Stud. Mycol.">
        <title>101 Dothideomycetes genomes: a test case for predicting lifestyles and emergence of pathogens.</title>
        <authorList>
            <person name="Haridas S."/>
            <person name="Albert R."/>
            <person name="Binder M."/>
            <person name="Bloem J."/>
            <person name="Labutti K."/>
            <person name="Salamov A."/>
            <person name="Andreopoulos B."/>
            <person name="Baker S."/>
            <person name="Barry K."/>
            <person name="Bills G."/>
            <person name="Bluhm B."/>
            <person name="Cannon C."/>
            <person name="Castanera R."/>
            <person name="Culley D."/>
            <person name="Daum C."/>
            <person name="Ezra D."/>
            <person name="Gonzalez J."/>
            <person name="Henrissat B."/>
            <person name="Kuo A."/>
            <person name="Liang C."/>
            <person name="Lipzen A."/>
            <person name="Lutzoni F."/>
            <person name="Magnuson J."/>
            <person name="Mondo S."/>
            <person name="Nolan M."/>
            <person name="Ohm R."/>
            <person name="Pangilinan J."/>
            <person name="Park H.-J."/>
            <person name="Ramirez L."/>
            <person name="Alfaro M."/>
            <person name="Sun H."/>
            <person name="Tritt A."/>
            <person name="Yoshinaga Y."/>
            <person name="Zwiers L.-H."/>
            <person name="Turgeon B."/>
            <person name="Goodwin S."/>
            <person name="Spatafora J."/>
            <person name="Crous P."/>
            <person name="Grigoriev I."/>
        </authorList>
    </citation>
    <scope>NUCLEOTIDE SEQUENCE</scope>
    <source>
        <strain evidence="2">CBS 175.79</strain>
    </source>
</reference>
<feature type="region of interest" description="Disordered" evidence="1">
    <location>
        <begin position="281"/>
        <end position="316"/>
    </location>
</feature>
<feature type="compositionally biased region" description="Low complexity" evidence="1">
    <location>
        <begin position="283"/>
        <end position="298"/>
    </location>
</feature>
<feature type="region of interest" description="Disordered" evidence="1">
    <location>
        <begin position="378"/>
        <end position="468"/>
    </location>
</feature>
<gene>
    <name evidence="2" type="ORF">BU24DRAFT_426033</name>
</gene>
<dbReference type="RefSeq" id="XP_033380529.1">
    <property type="nucleotide sequence ID" value="XM_033528884.1"/>
</dbReference>
<feature type="region of interest" description="Disordered" evidence="1">
    <location>
        <begin position="184"/>
        <end position="204"/>
    </location>
</feature>
<sequence>MKNDHSHSYLSHTRLRPDMPGVTSPEPLLPLGEALAQVDPHRIYEEARRQYEVLIRTRESQPSLTKSRAATKRRNTRTTHTNPANNPRTINLSKYYRDLFFAATPALDAGNTYRLLTVCLAYKTKARVLQYLELLQGAPVSWLIPLKDIIEACATDSEFDDFDSVNGRHLVALDNNGWQAGRSRRLASSSASSAGSDTSARPSRKIQDNIAESFDLPTGQTGPRRPQFIISTLPLAFPSIFFTALAQHAPKSCLTATTLLSHPAAYLLGLADLLKARLRNEHTASQQSSTRSTRSGRTARSEHHSSPEDGLDSEDDFLIHLSGGKEKLRQPNMHAMLPKHAEGGYDIPDLDRWCRMWKTERSSSREEEKSQKIPIKMTQRTARQRPAIDMKTAREARTQARPTRPRKDSDLDLGPRRITRRNSERSSLREGVADINRKRVDREANEVNRAKEDASSKRVLRNKKLRRG</sequence>
<feature type="compositionally biased region" description="Basic residues" evidence="1">
    <location>
        <begin position="458"/>
        <end position="468"/>
    </location>
</feature>
<dbReference type="AlphaFoldDB" id="A0A6A5XH03"/>
<accession>A0A6A5XH03</accession>
<proteinExistence type="predicted"/>
<dbReference type="GeneID" id="54286281"/>
<dbReference type="EMBL" id="ML978073">
    <property type="protein sequence ID" value="KAF2012190.1"/>
    <property type="molecule type" value="Genomic_DNA"/>
</dbReference>